<keyword evidence="2" id="KW-1185">Reference proteome</keyword>
<dbReference type="EMBL" id="BQNB010020844">
    <property type="protein sequence ID" value="GJU00231.1"/>
    <property type="molecule type" value="Genomic_DNA"/>
</dbReference>
<protein>
    <submittedName>
        <fullName evidence="1">Uncharacterized protein</fullName>
    </submittedName>
</protein>
<gene>
    <name evidence="1" type="ORF">Tco_1110569</name>
</gene>
<evidence type="ECO:0000313" key="1">
    <source>
        <dbReference type="EMBL" id="GJU00231.1"/>
    </source>
</evidence>
<reference evidence="1" key="1">
    <citation type="journal article" date="2022" name="Int. J. Mol. Sci.">
        <title>Draft Genome of Tanacetum Coccineum: Genomic Comparison of Closely Related Tanacetum-Family Plants.</title>
        <authorList>
            <person name="Yamashiro T."/>
            <person name="Shiraishi A."/>
            <person name="Nakayama K."/>
            <person name="Satake H."/>
        </authorList>
    </citation>
    <scope>NUCLEOTIDE SEQUENCE</scope>
</reference>
<reference evidence="1" key="2">
    <citation type="submission" date="2022-01" db="EMBL/GenBank/DDBJ databases">
        <authorList>
            <person name="Yamashiro T."/>
            <person name="Shiraishi A."/>
            <person name="Satake H."/>
            <person name="Nakayama K."/>
        </authorList>
    </citation>
    <scope>NUCLEOTIDE SEQUENCE</scope>
</reference>
<name>A0ABQ5IKD7_9ASTR</name>
<proteinExistence type="predicted"/>
<comment type="caution">
    <text evidence="1">The sequence shown here is derived from an EMBL/GenBank/DDBJ whole genome shotgun (WGS) entry which is preliminary data.</text>
</comment>
<accession>A0ABQ5IKD7</accession>
<sequence>MGKRTEAYTIVLELKNIEGLIPPLFTLPLLKDIAVQFCFFDIQLTRLSTRIVSLQKCLFEYQGIPVCSVSENVLVQSQNPWMPVSMLNGTFRLDFFWNDLDQRKPLAELHKPPTSVDHLRMPFSHPSDRLEKTSLCCVGRQTNPTVPSEQTGAI</sequence>
<evidence type="ECO:0000313" key="2">
    <source>
        <dbReference type="Proteomes" id="UP001151760"/>
    </source>
</evidence>
<dbReference type="Proteomes" id="UP001151760">
    <property type="component" value="Unassembled WGS sequence"/>
</dbReference>
<organism evidence="1 2">
    <name type="scientific">Tanacetum coccineum</name>
    <dbReference type="NCBI Taxonomy" id="301880"/>
    <lineage>
        <taxon>Eukaryota</taxon>
        <taxon>Viridiplantae</taxon>
        <taxon>Streptophyta</taxon>
        <taxon>Embryophyta</taxon>
        <taxon>Tracheophyta</taxon>
        <taxon>Spermatophyta</taxon>
        <taxon>Magnoliopsida</taxon>
        <taxon>eudicotyledons</taxon>
        <taxon>Gunneridae</taxon>
        <taxon>Pentapetalae</taxon>
        <taxon>asterids</taxon>
        <taxon>campanulids</taxon>
        <taxon>Asterales</taxon>
        <taxon>Asteraceae</taxon>
        <taxon>Asteroideae</taxon>
        <taxon>Anthemideae</taxon>
        <taxon>Anthemidinae</taxon>
        <taxon>Tanacetum</taxon>
    </lineage>
</organism>